<sequence>MDEITNPNDILLPHEGTGLTPVGISVGPEAYPINDVLHTSHLKGAADVEDPLIEDIVNPSLDPEGSSSEPSNEVVTPLMHPSFNIDHNMHRPSPVTGVYGLANTPGNQDYKSTTTESSRRESFLNDADNQQNQHTQPGNRGQKYYNGYSQTHHQPVVSLNKRKLLAKPHGVDKPHSKKKMSTTRARPAFVNKLWSMVNDSTNEKFIHWSDSGESIVVPNRERFVQEVLPKYFKHSNFASFVRQLNMYGWHKVQDVKSGSMLSNNDSRWEFENENFKKGKENLLENIVRQKPNSNMVGGGNDEVDINILMNELETVKYNQLAIAEDLQRITKDNEMLWKENMMARERHQSQQQVLEKILRFLSSVFGPNSAKTIGNGFQPDLIHELGDMQVQSPNNNTANMNPGSYHNEEDPMANVFGPLTPSDQMKIPQNQDHKVRPRLLIKNRSGSSSSSSIPSERASSYHRMVSTPVAVDQLHQQHTQQQQQQQQPHIQQRKQRQAQPQFPYVIQNSNGNSNGNGNGSANPAINNIGGGNGTQVGVQTFQPQHSIHSSNGDIQELTPSIISSDSPDPSFFQDLQNNIDRQEESIQEIQDWITKLSPGEDGNTPIFPDLNMASQFTTSHGNQGQIPSQTPDFNNSHIEELQQPRLNEPDIPSEEFNPQRKRRKAT</sequence>
<proteinExistence type="inferred from homology"/>
<gene>
    <name evidence="14" type="primary">HSF</name>
    <name evidence="14" type="ORF">KLMA_10648</name>
</gene>
<evidence type="ECO:0000256" key="11">
    <source>
        <dbReference type="RuleBase" id="RU004020"/>
    </source>
</evidence>
<evidence type="ECO:0000256" key="5">
    <source>
        <dbReference type="ARBA" id="ARBA00023163"/>
    </source>
</evidence>
<dbReference type="EMBL" id="AP012213">
    <property type="protein sequence ID" value="BAO38270.1"/>
    <property type="molecule type" value="Genomic_DNA"/>
</dbReference>
<feature type="compositionally biased region" description="Low complexity" evidence="12">
    <location>
        <begin position="445"/>
        <end position="458"/>
    </location>
</feature>
<dbReference type="Proteomes" id="UP000065495">
    <property type="component" value="Chromosome 1"/>
</dbReference>
<dbReference type="GO" id="GO:0043565">
    <property type="term" value="F:sequence-specific DNA binding"/>
    <property type="evidence" value="ECO:0007669"/>
    <property type="project" value="InterPro"/>
</dbReference>
<evidence type="ECO:0000256" key="12">
    <source>
        <dbReference type="SAM" id="MobiDB-lite"/>
    </source>
</evidence>
<feature type="compositionally biased region" description="Polar residues" evidence="12">
    <location>
        <begin position="392"/>
        <end position="404"/>
    </location>
</feature>
<dbReference type="InterPro" id="IPR036388">
    <property type="entry name" value="WH-like_DNA-bd_sf"/>
</dbReference>
<dbReference type="FunFam" id="1.10.10.10:FF:000027">
    <property type="entry name" value="Heat shock transcription factor 1"/>
    <property type="match status" value="1"/>
</dbReference>
<name>W0T4D7_KLUMD</name>
<feature type="region of interest" description="Disordered" evidence="12">
    <location>
        <begin position="392"/>
        <end position="461"/>
    </location>
</feature>
<evidence type="ECO:0000256" key="7">
    <source>
        <dbReference type="ARBA" id="ARBA00059868"/>
    </source>
</evidence>
<evidence type="ECO:0000256" key="9">
    <source>
        <dbReference type="ARBA" id="ARBA00068818"/>
    </source>
</evidence>
<feature type="region of interest" description="Disordered" evidence="12">
    <location>
        <begin position="473"/>
        <end position="526"/>
    </location>
</feature>
<keyword evidence="5" id="KW-0804">Transcription</keyword>
<feature type="region of interest" description="Disordered" evidence="12">
    <location>
        <begin position="100"/>
        <end position="147"/>
    </location>
</feature>
<dbReference type="PANTHER" id="PTHR10015">
    <property type="entry name" value="HEAT SHOCK TRANSCRIPTION FACTOR"/>
    <property type="match status" value="1"/>
</dbReference>
<dbReference type="GO" id="GO:0005634">
    <property type="term" value="C:nucleus"/>
    <property type="evidence" value="ECO:0007669"/>
    <property type="project" value="UniProtKB-SubCell"/>
</dbReference>
<evidence type="ECO:0000313" key="15">
    <source>
        <dbReference type="Proteomes" id="UP000065495"/>
    </source>
</evidence>
<dbReference type="KEGG" id="kmx:KLMA_10648"/>
<dbReference type="PRINTS" id="PR00056">
    <property type="entry name" value="HSFDOMAIN"/>
</dbReference>
<dbReference type="Gene3D" id="1.10.10.10">
    <property type="entry name" value="Winged helix-like DNA-binding domain superfamily/Winged helix DNA-binding domain"/>
    <property type="match status" value="1"/>
</dbReference>
<feature type="compositionally biased region" description="Polar residues" evidence="12">
    <location>
        <begin position="421"/>
        <end position="430"/>
    </location>
</feature>
<evidence type="ECO:0000313" key="14">
    <source>
        <dbReference type="EMBL" id="BAO38270.1"/>
    </source>
</evidence>
<evidence type="ECO:0000256" key="10">
    <source>
        <dbReference type="ARBA" id="ARBA00084017"/>
    </source>
</evidence>
<evidence type="ECO:0000256" key="4">
    <source>
        <dbReference type="ARBA" id="ARBA00023125"/>
    </source>
</evidence>
<keyword evidence="4" id="KW-0238">DNA-binding</keyword>
<dbReference type="GeneID" id="34714303"/>
<dbReference type="SUPFAM" id="SSF46785">
    <property type="entry name" value="Winged helix' DNA-binding domain"/>
    <property type="match status" value="1"/>
</dbReference>
<keyword evidence="3" id="KW-0805">Transcription regulation</keyword>
<evidence type="ECO:0000256" key="3">
    <source>
        <dbReference type="ARBA" id="ARBA00023015"/>
    </source>
</evidence>
<evidence type="ECO:0000259" key="13">
    <source>
        <dbReference type="PROSITE" id="PS00434"/>
    </source>
</evidence>
<comment type="subunit">
    <text evidence="8">Homotrimer. Homotrimerization increases the affinity of HSF1 to DNA.</text>
</comment>
<dbReference type="RefSeq" id="XP_022674160.1">
    <property type="nucleotide sequence ID" value="XM_022822328.1"/>
</dbReference>
<comment type="function">
    <text evidence="7">DNA-binding transcription factor that specifically binds heat shock promoter elements (HSE) and activates transcription.</text>
</comment>
<feature type="compositionally biased region" description="Low complexity" evidence="12">
    <location>
        <begin position="473"/>
        <end position="490"/>
    </location>
</feature>
<feature type="domain" description="HSF-type DNA-binding" evidence="13">
    <location>
        <begin position="228"/>
        <end position="252"/>
    </location>
</feature>
<reference evidence="14 15" key="1">
    <citation type="journal article" date="2015" name="Biotechnol. Biofuels">
        <title>Genetic basis of the highly efficient yeast Kluyveromyces marxianus: complete genome sequence and transcriptome analyses.</title>
        <authorList>
            <person name="Lertwattanasakul N."/>
            <person name="Kosaka T."/>
            <person name="Hosoyama A."/>
            <person name="Suzuki Y."/>
            <person name="Rodrussamee N."/>
            <person name="Matsutani M."/>
            <person name="Murata M."/>
            <person name="Fujimoto N."/>
            <person name="Suprayogi"/>
            <person name="Tsuchikane K."/>
            <person name="Limtong S."/>
            <person name="Fujita N."/>
            <person name="Yamada M."/>
        </authorList>
    </citation>
    <scope>NUCLEOTIDE SEQUENCE [LARGE SCALE GENOMIC DNA]</scope>
    <source>
        <strain evidence="15">DMKU3-1042 / BCC 29191 / NBRC 104275</strain>
    </source>
</reference>
<dbReference type="PANTHER" id="PTHR10015:SF427">
    <property type="entry name" value="HEAT SHOCK FACTOR PROTEIN"/>
    <property type="match status" value="1"/>
</dbReference>
<evidence type="ECO:0000256" key="6">
    <source>
        <dbReference type="ARBA" id="ARBA00023242"/>
    </source>
</evidence>
<evidence type="ECO:0000256" key="1">
    <source>
        <dbReference type="ARBA" id="ARBA00004123"/>
    </source>
</evidence>
<dbReference type="GO" id="GO:0003700">
    <property type="term" value="F:DNA-binding transcription factor activity"/>
    <property type="evidence" value="ECO:0007669"/>
    <property type="project" value="InterPro"/>
</dbReference>
<dbReference type="GO" id="GO:0032993">
    <property type="term" value="C:protein-DNA complex"/>
    <property type="evidence" value="ECO:0007669"/>
    <property type="project" value="UniProtKB-ARBA"/>
</dbReference>
<comment type="subcellular location">
    <subcellularLocation>
        <location evidence="1">Nucleus</location>
    </subcellularLocation>
</comment>
<keyword evidence="6" id="KW-0539">Nucleus</keyword>
<evidence type="ECO:0000256" key="2">
    <source>
        <dbReference type="ARBA" id="ARBA00006403"/>
    </source>
</evidence>
<feature type="compositionally biased region" description="Polar residues" evidence="12">
    <location>
        <begin position="127"/>
        <end position="139"/>
    </location>
</feature>
<keyword evidence="14" id="KW-0346">Stress response</keyword>
<protein>
    <recommendedName>
        <fullName evidence="9">Heat shock transcription factor</fullName>
    </recommendedName>
    <alternativeName>
        <fullName evidence="10">Heat shock factor protein</fullName>
    </alternativeName>
</protein>
<dbReference type="InterPro" id="IPR000232">
    <property type="entry name" value="HSF_DNA-bd"/>
</dbReference>
<dbReference type="OrthoDB" id="60033at2759"/>
<dbReference type="PROSITE" id="PS00434">
    <property type="entry name" value="HSF_DOMAIN"/>
    <property type="match status" value="1"/>
</dbReference>
<accession>W0T4D7</accession>
<feature type="compositionally biased region" description="Polar residues" evidence="12">
    <location>
        <begin position="612"/>
        <end position="636"/>
    </location>
</feature>
<comment type="similarity">
    <text evidence="2 11">Belongs to the HSF family.</text>
</comment>
<organism evidence="14 15">
    <name type="scientific">Kluyveromyces marxianus (strain DMKU3-1042 / BCC 29191 / NBRC 104275)</name>
    <name type="common">Yeast</name>
    <name type="synonym">Candida kefyr</name>
    <dbReference type="NCBI Taxonomy" id="1003335"/>
    <lineage>
        <taxon>Eukaryota</taxon>
        <taxon>Fungi</taxon>
        <taxon>Dikarya</taxon>
        <taxon>Ascomycota</taxon>
        <taxon>Saccharomycotina</taxon>
        <taxon>Saccharomycetes</taxon>
        <taxon>Saccharomycetales</taxon>
        <taxon>Saccharomycetaceae</taxon>
        <taxon>Kluyveromyces</taxon>
    </lineage>
</organism>
<dbReference type="InterPro" id="IPR036390">
    <property type="entry name" value="WH_DNA-bd_sf"/>
</dbReference>
<evidence type="ECO:0000256" key="8">
    <source>
        <dbReference type="ARBA" id="ARBA00062447"/>
    </source>
</evidence>
<feature type="region of interest" description="Disordered" evidence="12">
    <location>
        <begin position="598"/>
        <end position="666"/>
    </location>
</feature>
<dbReference type="SMART" id="SM00415">
    <property type="entry name" value="HSF"/>
    <property type="match status" value="1"/>
</dbReference>
<feature type="compositionally biased region" description="Low complexity" evidence="12">
    <location>
        <begin position="508"/>
        <end position="526"/>
    </location>
</feature>
<dbReference type="AlphaFoldDB" id="W0T4D7"/>
<dbReference type="Pfam" id="PF00447">
    <property type="entry name" value="HSF_DNA-bind"/>
    <property type="match status" value="1"/>
</dbReference>
<dbReference type="VEuPathDB" id="FungiDB:KLMA_10648"/>